<evidence type="ECO:0000313" key="8">
    <source>
        <dbReference type="Proteomes" id="UP000179807"/>
    </source>
</evidence>
<evidence type="ECO:0000256" key="5">
    <source>
        <dbReference type="ARBA" id="ARBA00023136"/>
    </source>
</evidence>
<sequence>MISAFKVNNISNQIEKSMKFTELLLLPFQRFFKPPVLHTPLSTIQWPNIIFSTCLLFVSFLVISGGVVFCYVNGMPMIGYHRDQSGQIVSSWIDPNGLSSQYLAEGIIASLMFSLGAASFMAAFFVMTKKGKPTEIDRLLNIFACSAPVWPIMSLFVFKQKIPSYFPAFSLGR</sequence>
<evidence type="ECO:0000256" key="1">
    <source>
        <dbReference type="ARBA" id="ARBA00004141"/>
    </source>
</evidence>
<dbReference type="PANTHER" id="PTHR13160">
    <property type="entry name" value="OLIGOSACCHARYLTRANSFERASE COMPLEX SUBUNIT OSTC"/>
    <property type="match status" value="1"/>
</dbReference>
<accession>A0A1J4J3R7</accession>
<feature type="transmembrane region" description="Helical" evidence="6">
    <location>
        <begin position="139"/>
        <end position="158"/>
    </location>
</feature>
<dbReference type="Proteomes" id="UP000179807">
    <property type="component" value="Unassembled WGS sequence"/>
</dbReference>
<feature type="transmembrane region" description="Helical" evidence="6">
    <location>
        <begin position="107"/>
        <end position="127"/>
    </location>
</feature>
<feature type="transmembrane region" description="Helical" evidence="6">
    <location>
        <begin position="49"/>
        <end position="72"/>
    </location>
</feature>
<name>A0A1J4J3R7_9EUKA</name>
<dbReference type="AlphaFoldDB" id="A0A1J4J3R7"/>
<comment type="similarity">
    <text evidence="2">Belongs to the OSTC family.</text>
</comment>
<comment type="subcellular location">
    <subcellularLocation>
        <location evidence="1">Membrane</location>
        <topology evidence="1">Multi-pass membrane protein</topology>
    </subcellularLocation>
</comment>
<evidence type="ECO:0000256" key="2">
    <source>
        <dbReference type="ARBA" id="ARBA00009376"/>
    </source>
</evidence>
<evidence type="ECO:0000313" key="7">
    <source>
        <dbReference type="EMBL" id="OHS94070.1"/>
    </source>
</evidence>
<evidence type="ECO:0000256" key="3">
    <source>
        <dbReference type="ARBA" id="ARBA00022692"/>
    </source>
</evidence>
<dbReference type="InterPro" id="IPR021149">
    <property type="entry name" value="OligosaccharylTrfase_OST3/OST6"/>
</dbReference>
<dbReference type="InterPro" id="IPR042416">
    <property type="entry name" value="OSTC"/>
</dbReference>
<dbReference type="EMBL" id="MLAK01001351">
    <property type="protein sequence ID" value="OHS94070.1"/>
    <property type="molecule type" value="Genomic_DNA"/>
</dbReference>
<keyword evidence="4 6" id="KW-1133">Transmembrane helix</keyword>
<dbReference type="GO" id="GO:0008250">
    <property type="term" value="C:oligosaccharyltransferase complex"/>
    <property type="evidence" value="ECO:0007669"/>
    <property type="project" value="InterPro"/>
</dbReference>
<protein>
    <submittedName>
        <fullName evidence="7">Uncharacterized protein</fullName>
    </submittedName>
</protein>
<evidence type="ECO:0000256" key="4">
    <source>
        <dbReference type="ARBA" id="ARBA00022989"/>
    </source>
</evidence>
<reference evidence="7" key="1">
    <citation type="submission" date="2016-10" db="EMBL/GenBank/DDBJ databases">
        <authorList>
            <person name="Benchimol M."/>
            <person name="Almeida L.G."/>
            <person name="Vasconcelos A.T."/>
            <person name="Perreira-Neves A."/>
            <person name="Rosa I.A."/>
            <person name="Tasca T."/>
            <person name="Bogo M.R."/>
            <person name="de Souza W."/>
        </authorList>
    </citation>
    <scope>NUCLEOTIDE SEQUENCE [LARGE SCALE GENOMIC DNA]</scope>
    <source>
        <strain evidence="7">K</strain>
    </source>
</reference>
<evidence type="ECO:0000256" key="6">
    <source>
        <dbReference type="SAM" id="Phobius"/>
    </source>
</evidence>
<dbReference type="GeneID" id="94847514"/>
<dbReference type="RefSeq" id="XP_068347207.1">
    <property type="nucleotide sequence ID" value="XM_068512810.1"/>
</dbReference>
<comment type="caution">
    <text evidence="7">The sequence shown here is derived from an EMBL/GenBank/DDBJ whole genome shotgun (WGS) entry which is preliminary data.</text>
</comment>
<dbReference type="PANTHER" id="PTHR13160:SF4">
    <property type="entry name" value="OLIGOSACCHARYLTRANSFERASE COMPLEX SUBUNIT OSTC"/>
    <property type="match status" value="1"/>
</dbReference>
<keyword evidence="5 6" id="KW-0472">Membrane</keyword>
<keyword evidence="8" id="KW-1185">Reference proteome</keyword>
<keyword evidence="3 6" id="KW-0812">Transmembrane</keyword>
<dbReference type="OrthoDB" id="10256333at2759"/>
<dbReference type="Pfam" id="PF04756">
    <property type="entry name" value="OST3_OST6"/>
    <property type="match status" value="1"/>
</dbReference>
<proteinExistence type="inferred from homology"/>
<dbReference type="VEuPathDB" id="TrichDB:TRFO_39737"/>
<organism evidence="7 8">
    <name type="scientific">Tritrichomonas foetus</name>
    <dbReference type="NCBI Taxonomy" id="1144522"/>
    <lineage>
        <taxon>Eukaryota</taxon>
        <taxon>Metamonada</taxon>
        <taxon>Parabasalia</taxon>
        <taxon>Tritrichomonadida</taxon>
        <taxon>Tritrichomonadidae</taxon>
        <taxon>Tritrichomonas</taxon>
    </lineage>
</organism>
<gene>
    <name evidence="7" type="ORF">TRFO_39737</name>
</gene>